<dbReference type="InterPro" id="IPR036005">
    <property type="entry name" value="Creatinase/aminopeptidase-like"/>
</dbReference>
<name>A0A5E5A7B3_9BURK</name>
<evidence type="ECO:0000313" key="2">
    <source>
        <dbReference type="EMBL" id="VVE69058.1"/>
    </source>
</evidence>
<keyword evidence="3" id="KW-1185">Reference proteome</keyword>
<dbReference type="EMBL" id="CABPSQ010000005">
    <property type="protein sequence ID" value="VVE69058.1"/>
    <property type="molecule type" value="Genomic_DNA"/>
</dbReference>
<organism evidence="2 3">
    <name type="scientific">Pandoraea captiosa</name>
    <dbReference type="NCBI Taxonomy" id="2508302"/>
    <lineage>
        <taxon>Bacteria</taxon>
        <taxon>Pseudomonadati</taxon>
        <taxon>Pseudomonadota</taxon>
        <taxon>Betaproteobacteria</taxon>
        <taxon>Burkholderiales</taxon>
        <taxon>Burkholderiaceae</taxon>
        <taxon>Pandoraea</taxon>
    </lineage>
</organism>
<accession>A0A5E5A7B3</accession>
<dbReference type="CDD" id="cd01066">
    <property type="entry name" value="APP_MetAP"/>
    <property type="match status" value="1"/>
</dbReference>
<dbReference type="Pfam" id="PF00557">
    <property type="entry name" value="Peptidase_M24"/>
    <property type="match status" value="1"/>
</dbReference>
<dbReference type="RefSeq" id="WP_150626000.1">
    <property type="nucleotide sequence ID" value="NZ_CABPSQ010000005.1"/>
</dbReference>
<dbReference type="SUPFAM" id="SSF55920">
    <property type="entry name" value="Creatinase/aminopeptidase"/>
    <property type="match status" value="1"/>
</dbReference>
<feature type="domain" description="Peptidase M24" evidence="1">
    <location>
        <begin position="20"/>
        <end position="180"/>
    </location>
</feature>
<dbReference type="OrthoDB" id="570664at2"/>
<protein>
    <submittedName>
        <fullName evidence="2">(Fe-S)-binding protein</fullName>
    </submittedName>
</protein>
<evidence type="ECO:0000313" key="3">
    <source>
        <dbReference type="Proteomes" id="UP000414136"/>
    </source>
</evidence>
<sequence length="222" mass="24681">MELMDLARREAVGAKFSADAMKRAQALTWDATEKIAAIIRPGMRESEAIAASKALLGTLGMDRIWHPVLVRFGENTLRTFSERSENDPVLGEDDIYFIDIGVVFGAHEGDCGFTRTTGTDPEMQRCAEDAKRLFDIVQAHWRDEKVTGQALYDFAKAQAQALGWVLNLDIKGHRVSDFPHAIYKGGKLGDLADTPSGGLWILEIQIAHPTRRFGAFYEDLLV</sequence>
<dbReference type="InterPro" id="IPR000994">
    <property type="entry name" value="Pept_M24"/>
</dbReference>
<proteinExistence type="predicted"/>
<dbReference type="Proteomes" id="UP000414136">
    <property type="component" value="Unassembled WGS sequence"/>
</dbReference>
<dbReference type="AlphaFoldDB" id="A0A5E5A7B3"/>
<gene>
    <name evidence="2" type="ORF">PCA31118_03064</name>
</gene>
<reference evidence="2 3" key="1">
    <citation type="submission" date="2019-08" db="EMBL/GenBank/DDBJ databases">
        <authorList>
            <person name="Peeters C."/>
        </authorList>
    </citation>
    <scope>NUCLEOTIDE SEQUENCE [LARGE SCALE GENOMIC DNA]</scope>
    <source>
        <strain evidence="2 3">LMG 31118</strain>
    </source>
</reference>
<evidence type="ECO:0000259" key="1">
    <source>
        <dbReference type="Pfam" id="PF00557"/>
    </source>
</evidence>
<dbReference type="Gene3D" id="3.90.230.10">
    <property type="entry name" value="Creatinase/methionine aminopeptidase superfamily"/>
    <property type="match status" value="1"/>
</dbReference>